<evidence type="ECO:0000256" key="1">
    <source>
        <dbReference type="ARBA" id="ARBA00022536"/>
    </source>
</evidence>
<proteinExistence type="predicted"/>
<dbReference type="SUPFAM" id="SSF49785">
    <property type="entry name" value="Galactose-binding domain-like"/>
    <property type="match status" value="1"/>
</dbReference>
<keyword evidence="2" id="KW-0812">Transmembrane</keyword>
<dbReference type="InterPro" id="IPR029021">
    <property type="entry name" value="Prot-tyrosine_phosphatase-like"/>
</dbReference>
<dbReference type="AlphaFoldDB" id="A0ABD3WYC2"/>
<organism evidence="4 5">
    <name type="scientific">Sinanodonta woodiana</name>
    <name type="common">Chinese pond mussel</name>
    <name type="synonym">Anodonta woodiana</name>
    <dbReference type="NCBI Taxonomy" id="1069815"/>
    <lineage>
        <taxon>Eukaryota</taxon>
        <taxon>Metazoa</taxon>
        <taxon>Spiralia</taxon>
        <taxon>Lophotrochozoa</taxon>
        <taxon>Mollusca</taxon>
        <taxon>Bivalvia</taxon>
        <taxon>Autobranchia</taxon>
        <taxon>Heteroconchia</taxon>
        <taxon>Palaeoheterodonta</taxon>
        <taxon>Unionida</taxon>
        <taxon>Unionoidea</taxon>
        <taxon>Unionidae</taxon>
        <taxon>Unioninae</taxon>
        <taxon>Sinanodonta</taxon>
    </lineage>
</organism>
<dbReference type="PROSITE" id="PS50055">
    <property type="entry name" value="TYR_PHOSPHATASE_PTP"/>
    <property type="match status" value="1"/>
</dbReference>
<reference evidence="4 5" key="1">
    <citation type="submission" date="2024-11" db="EMBL/GenBank/DDBJ databases">
        <title>Chromosome-level genome assembly of the freshwater bivalve Anodonta woodiana.</title>
        <authorList>
            <person name="Chen X."/>
        </authorList>
    </citation>
    <scope>NUCLEOTIDE SEQUENCE [LARGE SCALE GENOMIC DNA]</scope>
    <source>
        <strain evidence="4">MN2024</strain>
        <tissue evidence="4">Gills</tissue>
    </source>
</reference>
<dbReference type="EMBL" id="JBJQND010000004">
    <property type="protein sequence ID" value="KAL3878253.1"/>
    <property type="molecule type" value="Genomic_DNA"/>
</dbReference>
<evidence type="ECO:0000313" key="4">
    <source>
        <dbReference type="EMBL" id="KAL3878253.1"/>
    </source>
</evidence>
<sequence length="795" mass="87971">SSCPEGGYNNFQPQFGPGCMYRCHCVGDIQCDYITGNCSKGCAAGWMGPGCQYGDIAYKKQVQQLLYGSNVFIDGSIATDGLPTTCIESTTLMAIDLNATYQISGLVITLSDTVNSAGYEVRVGNSSDPSLAFVDTCFKQTITHQLDSSTDVMCTHEIFGRYILIRTPDNATTMALCDVRVYGERLSGFSVSFATNSYFKLVFKHPETTPPVITEVITLSENYAQHVEISLKNTNQVALTLCEVFVFGDCQDDMCGWRCDIVCHCNGPITKQNIIDASCTSGCKTGWWGHSCNNTCHVNCKDNTCNQRDGYCSECALGKWGHFCDNNCMSCLDGTGCGVSDGICSVGCLTGYSGVSCGEHCGYCAVDGSCDRYIGACIHGCEPGWLKENCSIACPFGWYGIHCSNICGHCANTTCDHINGTCPFRCSEGYNGTRCSDRQEETSTESSSTLPIGIPVGGALGAVVLTILIILFAKMYWKRRKRAPGTSEIDHTYDQLDTASALQEKLSDYSKIEALSLSPVIPRENTYVNKISEKNWSEFRDSYQHYNSLDDQTGDLNLLSLFNSIRSPATTKTEVTRTGRADDCIESLDKSYLFGASNAKGKKEFTILSDFTTTSETIWRLALEHKIHLIIIIGENRFQFKPKVQTDIGLIQIECTDMTVERDLMLCNINVSECEKDTNMRNVQVILSAVDCSLGIPSNINETLAVLKKRLWLRRGIEAFNTLINCTPDARNGECFAGSFLMTDFIETYGYIDIIGIIEAMRKEKHDAINSFDKFKFCHDVIFKWIEHKENIRRM</sequence>
<feature type="transmembrane region" description="Helical" evidence="2">
    <location>
        <begin position="452"/>
        <end position="473"/>
    </location>
</feature>
<dbReference type="Gene3D" id="2.60.120.260">
    <property type="entry name" value="Galactose-binding domain-like"/>
    <property type="match status" value="1"/>
</dbReference>
<dbReference type="Gene3D" id="2.170.300.10">
    <property type="entry name" value="Tie2 ligand-binding domain superfamily"/>
    <property type="match status" value="1"/>
</dbReference>
<dbReference type="Proteomes" id="UP001634394">
    <property type="component" value="Unassembled WGS sequence"/>
</dbReference>
<keyword evidence="2" id="KW-0472">Membrane</keyword>
<keyword evidence="1" id="KW-0245">EGF-like domain</keyword>
<feature type="domain" description="Tyrosine-protein phosphatase" evidence="3">
    <location>
        <begin position="568"/>
        <end position="785"/>
    </location>
</feature>
<protein>
    <recommendedName>
        <fullName evidence="3">Tyrosine-protein phosphatase domain-containing protein</fullName>
    </recommendedName>
</protein>
<comment type="caution">
    <text evidence="4">The sequence shown here is derived from an EMBL/GenBank/DDBJ whole genome shotgun (WGS) entry which is preliminary data.</text>
</comment>
<keyword evidence="2" id="KW-1133">Transmembrane helix</keyword>
<evidence type="ECO:0000259" key="3">
    <source>
        <dbReference type="PROSITE" id="PS50055"/>
    </source>
</evidence>
<dbReference type="Gene3D" id="3.90.190.10">
    <property type="entry name" value="Protein tyrosine phosphatase superfamily"/>
    <property type="match status" value="1"/>
</dbReference>
<dbReference type="PANTHER" id="PTHR24043">
    <property type="entry name" value="SCAVENGER RECEPTOR CLASS F"/>
    <property type="match status" value="1"/>
</dbReference>
<dbReference type="PANTHER" id="PTHR24043:SF8">
    <property type="entry name" value="EGF-LIKE DOMAIN-CONTAINING PROTEIN"/>
    <property type="match status" value="1"/>
</dbReference>
<evidence type="ECO:0000256" key="2">
    <source>
        <dbReference type="SAM" id="Phobius"/>
    </source>
</evidence>
<dbReference type="SUPFAM" id="SSF52799">
    <property type="entry name" value="(Phosphotyrosine protein) phosphatases II"/>
    <property type="match status" value="1"/>
</dbReference>
<dbReference type="InterPro" id="IPR000242">
    <property type="entry name" value="PTP_cat"/>
</dbReference>
<dbReference type="Pfam" id="PF00102">
    <property type="entry name" value="Y_phosphatase"/>
    <property type="match status" value="1"/>
</dbReference>
<dbReference type="InterPro" id="IPR008979">
    <property type="entry name" value="Galactose-bd-like_sf"/>
</dbReference>
<gene>
    <name evidence="4" type="ORF">ACJMK2_030618</name>
</gene>
<keyword evidence="5" id="KW-1185">Reference proteome</keyword>
<dbReference type="InterPro" id="IPR042635">
    <property type="entry name" value="MEGF10/SREC1/2-like"/>
</dbReference>
<name>A0ABD3WYC2_SINWO</name>
<evidence type="ECO:0000313" key="5">
    <source>
        <dbReference type="Proteomes" id="UP001634394"/>
    </source>
</evidence>
<feature type="non-terminal residue" evidence="4">
    <location>
        <position position="1"/>
    </location>
</feature>
<accession>A0ABD3WYC2</accession>